<keyword evidence="2" id="KW-0472">Membrane</keyword>
<evidence type="ECO:0008006" key="5">
    <source>
        <dbReference type="Google" id="ProtNLM"/>
    </source>
</evidence>
<evidence type="ECO:0000313" key="4">
    <source>
        <dbReference type="Proteomes" id="UP000285060"/>
    </source>
</evidence>
<evidence type="ECO:0000313" key="3">
    <source>
        <dbReference type="EMBL" id="RHY29663.1"/>
    </source>
</evidence>
<keyword evidence="2" id="KW-0812">Transmembrane</keyword>
<gene>
    <name evidence="3" type="ORF">DYB32_004973</name>
</gene>
<keyword evidence="2" id="KW-1133">Transmembrane helix</keyword>
<feature type="transmembrane region" description="Helical" evidence="2">
    <location>
        <begin position="95"/>
        <end position="120"/>
    </location>
</feature>
<feature type="transmembrane region" description="Helical" evidence="2">
    <location>
        <begin position="132"/>
        <end position="152"/>
    </location>
</feature>
<dbReference type="PANTHER" id="PTHR46225">
    <property type="entry name" value="C3H4 TYPE ZINC FINGER PROTEIN"/>
    <property type="match status" value="1"/>
</dbReference>
<dbReference type="VEuPathDB" id="FungiDB:H310_03198"/>
<accession>A0A418AVX7</accession>
<dbReference type="EMBL" id="QUSY01000409">
    <property type="protein sequence ID" value="RHY29663.1"/>
    <property type="molecule type" value="Genomic_DNA"/>
</dbReference>
<feature type="region of interest" description="Disordered" evidence="1">
    <location>
        <begin position="28"/>
        <end position="56"/>
    </location>
</feature>
<dbReference type="VEuPathDB" id="FungiDB:H310_03197"/>
<organism evidence="3 4">
    <name type="scientific">Aphanomyces invadans</name>
    <dbReference type="NCBI Taxonomy" id="157072"/>
    <lineage>
        <taxon>Eukaryota</taxon>
        <taxon>Sar</taxon>
        <taxon>Stramenopiles</taxon>
        <taxon>Oomycota</taxon>
        <taxon>Saprolegniomycetes</taxon>
        <taxon>Saprolegniales</taxon>
        <taxon>Verrucalvaceae</taxon>
        <taxon>Aphanomyces</taxon>
    </lineage>
</organism>
<evidence type="ECO:0000256" key="1">
    <source>
        <dbReference type="SAM" id="MobiDB-lite"/>
    </source>
</evidence>
<feature type="transmembrane region" description="Helical" evidence="2">
    <location>
        <begin position="221"/>
        <end position="254"/>
    </location>
</feature>
<feature type="transmembrane region" description="Helical" evidence="2">
    <location>
        <begin position="182"/>
        <end position="201"/>
    </location>
</feature>
<reference evidence="3 4" key="1">
    <citation type="submission" date="2018-08" db="EMBL/GenBank/DDBJ databases">
        <title>Aphanomyces genome sequencing and annotation.</title>
        <authorList>
            <person name="Minardi D."/>
            <person name="Oidtmann B."/>
            <person name="Van Der Giezen M."/>
            <person name="Studholme D.J."/>
        </authorList>
    </citation>
    <scope>NUCLEOTIDE SEQUENCE [LARGE SCALE GENOMIC DNA]</scope>
    <source>
        <strain evidence="3 4">NJM0002</strain>
    </source>
</reference>
<protein>
    <recommendedName>
        <fullName evidence="5">Transmembrane protein</fullName>
    </recommendedName>
</protein>
<dbReference type="Proteomes" id="UP000285060">
    <property type="component" value="Unassembled WGS sequence"/>
</dbReference>
<comment type="caution">
    <text evidence="3">The sequence shown here is derived from an EMBL/GenBank/DDBJ whole genome shotgun (WGS) entry which is preliminary data.</text>
</comment>
<dbReference type="PANTHER" id="PTHR46225:SF19">
    <property type="entry name" value="RING-TYPE DOMAIN-CONTAINING PROTEIN"/>
    <property type="match status" value="1"/>
</dbReference>
<name>A0A418AVX7_9STRA</name>
<evidence type="ECO:0000256" key="2">
    <source>
        <dbReference type="SAM" id="Phobius"/>
    </source>
</evidence>
<feature type="compositionally biased region" description="Low complexity" evidence="1">
    <location>
        <begin position="33"/>
        <end position="49"/>
    </location>
</feature>
<keyword evidence="4" id="KW-1185">Reference proteome</keyword>
<dbReference type="AlphaFoldDB" id="A0A418AVX7"/>
<sequence length="411" mass="45759">MIFRIAYPDTIEQSVVEQLLSASMMAAQDGGMSPRAPAGASSASPASSRSRPEAISGDRSRLLNALPSHEEARDVRINVLNTSVQGARNAGTTGLLLAVSALISIPQVIAATVIMAMFWNDPELASCSRVKYWTLVQTLHQFFTVIVEWIVYKSMDGSVRNSAVTSWLASPGVKSALNSIKYSLELLGLFWFLVGNMWIISDEEHSSTKAGGHLYNMAFAMITICYIKIFLPCLILVALLPIVCFCLPCLIRLLNRMQDPMRGKGAAAEASTFPHIFGPCMTMELAATLVYDAILLKKRAECHVAMVEAAKKLLECRNDVDDSIARLRDIADDSVESSDNVDEIARLMTEREQELALLKRLQHQLRQRRLVMRVAHANTQYLDKTRLSLRNRQRRLVERAFQRGLLRMSTS</sequence>
<proteinExistence type="predicted"/>